<evidence type="ECO:0000313" key="7">
    <source>
        <dbReference type="EMBL" id="RKP44248.1"/>
    </source>
</evidence>
<dbReference type="Proteomes" id="UP000270342">
    <property type="component" value="Unassembled WGS sequence"/>
</dbReference>
<sequence>MNLHSPAGEHASAFVSRRSSASRALDAVARQGDFTMYLTLVCSLIAALLVGYHYDALMLAFLVSCALLVAGSLGFFALRGTRTSCVLLTVSNAAAVALHIQLAGGTTEFHFGAFVLLGLLLVYRDWRPVVLGAGVFAVHHFLFDRLQAMGFPVFCTVHANFPLVVLHATYVVLQTAIEIFLAMQLHRAAVEAAELASIVRAVDHGDRVCLAIEHVPTSAPTAIVLKKAIGRIRVAMSQVSESTETVEGAAMGIADGNSSLSRRTETQASSLQETAASMEQFTGTVKQNAENATQASQLADTASAVARDGGVVVERVVETMGSIDAAAKKMADIIAVIEGIAFQTNILALNAAVEAARAGEQGRGFAVVAGEVRSLAQRSATAAKEIKALIVDSVTKVDVGAKLVGEAGATMSNVVTSIRRVADIMGEITAATQEQAQGIEQVHQVITQMDSKTQEDVALVGQAAEASASLHESASKLREIVGVFDWAAGTA</sequence>
<dbReference type="RefSeq" id="WP_121091404.1">
    <property type="nucleotide sequence ID" value="NZ_RBZU01000021.1"/>
</dbReference>
<evidence type="ECO:0000256" key="3">
    <source>
        <dbReference type="ARBA" id="ARBA00029447"/>
    </source>
</evidence>
<dbReference type="FunFam" id="1.10.287.950:FF:000001">
    <property type="entry name" value="Methyl-accepting chemotaxis sensory transducer"/>
    <property type="match status" value="1"/>
</dbReference>
<dbReference type="InterPro" id="IPR004089">
    <property type="entry name" value="MCPsignal_dom"/>
</dbReference>
<dbReference type="Gene3D" id="1.10.287.950">
    <property type="entry name" value="Methyl-accepting chemotaxis protein"/>
    <property type="match status" value="1"/>
</dbReference>
<dbReference type="GO" id="GO:0006935">
    <property type="term" value="P:chemotaxis"/>
    <property type="evidence" value="ECO:0007669"/>
    <property type="project" value="TreeGrafter"/>
</dbReference>
<evidence type="ECO:0000259" key="6">
    <source>
        <dbReference type="PROSITE" id="PS50111"/>
    </source>
</evidence>
<keyword evidence="5" id="KW-1133">Transmembrane helix</keyword>
<feature type="domain" description="Methyl-accepting transducer" evidence="6">
    <location>
        <begin position="242"/>
        <end position="471"/>
    </location>
</feature>
<evidence type="ECO:0000256" key="4">
    <source>
        <dbReference type="PROSITE-ProRule" id="PRU00284"/>
    </source>
</evidence>
<comment type="caution">
    <text evidence="7">The sequence shown here is derived from an EMBL/GenBank/DDBJ whole genome shotgun (WGS) entry which is preliminary data.</text>
</comment>
<dbReference type="GO" id="GO:0004888">
    <property type="term" value="F:transmembrane signaling receptor activity"/>
    <property type="evidence" value="ECO:0007669"/>
    <property type="project" value="TreeGrafter"/>
</dbReference>
<dbReference type="SUPFAM" id="SSF58104">
    <property type="entry name" value="Methyl-accepting chemotaxis protein (MCP) signaling domain"/>
    <property type="match status" value="1"/>
</dbReference>
<dbReference type="GO" id="GO:0007165">
    <property type="term" value="P:signal transduction"/>
    <property type="evidence" value="ECO:0007669"/>
    <property type="project" value="UniProtKB-KW"/>
</dbReference>
<dbReference type="EMBL" id="RBZU01000021">
    <property type="protein sequence ID" value="RKP44248.1"/>
    <property type="molecule type" value="Genomic_DNA"/>
</dbReference>
<proteinExistence type="inferred from homology"/>
<feature type="transmembrane region" description="Helical" evidence="5">
    <location>
        <begin position="58"/>
        <end position="78"/>
    </location>
</feature>
<keyword evidence="4" id="KW-0807">Transducer</keyword>
<evidence type="ECO:0000256" key="5">
    <source>
        <dbReference type="SAM" id="Phobius"/>
    </source>
</evidence>
<name>A0A494X0G1_9BURK</name>
<dbReference type="CDD" id="cd11386">
    <property type="entry name" value="MCP_signal"/>
    <property type="match status" value="1"/>
</dbReference>
<dbReference type="SMART" id="SM00283">
    <property type="entry name" value="MA"/>
    <property type="match status" value="1"/>
</dbReference>
<keyword evidence="5" id="KW-0472">Membrane</keyword>
<feature type="transmembrane region" description="Helical" evidence="5">
    <location>
        <begin position="34"/>
        <end position="52"/>
    </location>
</feature>
<evidence type="ECO:0000313" key="8">
    <source>
        <dbReference type="Proteomes" id="UP000270342"/>
    </source>
</evidence>
<dbReference type="PANTHER" id="PTHR43531:SF14">
    <property type="entry name" value="METHYL-ACCEPTING CHEMOTAXIS PROTEIN I-RELATED"/>
    <property type="match status" value="1"/>
</dbReference>
<dbReference type="PROSITE" id="PS50111">
    <property type="entry name" value="CHEMOTAXIS_TRANSDUC_2"/>
    <property type="match status" value="1"/>
</dbReference>
<feature type="transmembrane region" description="Helical" evidence="5">
    <location>
        <begin position="85"/>
        <end position="103"/>
    </location>
</feature>
<keyword evidence="8" id="KW-1185">Reference proteome</keyword>
<evidence type="ECO:0000256" key="1">
    <source>
        <dbReference type="ARBA" id="ARBA00004370"/>
    </source>
</evidence>
<comment type="subcellular location">
    <subcellularLocation>
        <location evidence="1">Membrane</location>
    </subcellularLocation>
</comment>
<dbReference type="GO" id="GO:0005886">
    <property type="term" value="C:plasma membrane"/>
    <property type="evidence" value="ECO:0007669"/>
    <property type="project" value="TreeGrafter"/>
</dbReference>
<dbReference type="OrthoDB" id="9806477at2"/>
<organism evidence="7 8">
    <name type="scientific">Pararobbsia silviterrae</name>
    <dbReference type="NCBI Taxonomy" id="1792498"/>
    <lineage>
        <taxon>Bacteria</taxon>
        <taxon>Pseudomonadati</taxon>
        <taxon>Pseudomonadota</taxon>
        <taxon>Betaproteobacteria</taxon>
        <taxon>Burkholderiales</taxon>
        <taxon>Burkholderiaceae</taxon>
        <taxon>Pararobbsia</taxon>
    </lineage>
</organism>
<protein>
    <submittedName>
        <fullName evidence="7">Chemotaxis protein</fullName>
    </submittedName>
</protein>
<keyword evidence="2" id="KW-0488">Methylation</keyword>
<dbReference type="AlphaFoldDB" id="A0A494X0G1"/>
<keyword evidence="5" id="KW-0812">Transmembrane</keyword>
<evidence type="ECO:0000256" key="2">
    <source>
        <dbReference type="ARBA" id="ARBA00022481"/>
    </source>
</evidence>
<dbReference type="Pfam" id="PF00015">
    <property type="entry name" value="MCPsignal"/>
    <property type="match status" value="1"/>
</dbReference>
<accession>A0A494X0G1</accession>
<dbReference type="PANTHER" id="PTHR43531">
    <property type="entry name" value="PROTEIN ICFG"/>
    <property type="match status" value="1"/>
</dbReference>
<comment type="similarity">
    <text evidence="3">Belongs to the methyl-accepting chemotaxis (MCP) protein family.</text>
</comment>
<dbReference type="InterPro" id="IPR051310">
    <property type="entry name" value="MCP_chemotaxis"/>
</dbReference>
<reference evidence="7 8" key="1">
    <citation type="submission" date="2018-10" db="EMBL/GenBank/DDBJ databases">
        <title>Robbsia sp. DHC34, isolated from soil.</title>
        <authorList>
            <person name="Gao Z.-H."/>
            <person name="Qiu L.-H."/>
        </authorList>
    </citation>
    <scope>NUCLEOTIDE SEQUENCE [LARGE SCALE GENOMIC DNA]</scope>
    <source>
        <strain evidence="7 8">DHC34</strain>
    </source>
</reference>
<gene>
    <name evidence="7" type="ORF">D7S86_27960</name>
</gene>